<dbReference type="Pfam" id="PF00149">
    <property type="entry name" value="Metallophos"/>
    <property type="match status" value="1"/>
</dbReference>
<dbReference type="GO" id="GO:0009166">
    <property type="term" value="P:nucleotide catabolic process"/>
    <property type="evidence" value="ECO:0007669"/>
    <property type="project" value="InterPro"/>
</dbReference>
<feature type="domain" description="5'-Nucleotidase C-terminal" evidence="4">
    <location>
        <begin position="300"/>
        <end position="436"/>
    </location>
</feature>
<sequence length="480" mass="53669">MQKQLTIVQQNDTHGHFKPHLEFVWNASGFELKKTRGIGTAAGYVKGLKETNPNLLFMDSGDIFHGTAPLVQSKGDVAVPILNALELDAFVPGNWDFAYGKEQLGKLVKELDASAVACNLLDDSTETPFLEPYVVKKTDNGLKIGVIGLTYPYEDKIMHNHFSEGLIFSKGLEQLPKHIDKLKANENVDLIVVLSHMGLPLDVKLCSEVKGIDVLLSGHSHDRTRKPIVKNGTIIIQSGSHGSFLGRLDLTIENKNVVDYSHQFISLYEPSIPDDQTVTSLVQELFEPYEREHNETVGKTATTLHRMTLEEAPMDRLITDAYLHSVEGDMALSHGWRYGVPVAPGSITLNDLFQIIPTNPELFTVELKGSEIYDMFEANLDHVYARDPYNQMGGYVLRTSGVRMTFKPYNPRGARIQTIFINGRPLDENTTYKIVAAGQQTLKKFEKLKNYQNIHSIEVLKKYISSLSPVDVKMGDIESV</sequence>
<evidence type="ECO:0000259" key="4">
    <source>
        <dbReference type="Pfam" id="PF02872"/>
    </source>
</evidence>
<proteinExistence type="inferred from homology"/>
<evidence type="ECO:0000256" key="2">
    <source>
        <dbReference type="RuleBase" id="RU362119"/>
    </source>
</evidence>
<evidence type="ECO:0000313" key="5">
    <source>
        <dbReference type="EMBL" id="TLS36830.1"/>
    </source>
</evidence>
<dbReference type="AlphaFoldDB" id="A0A5R9F2W4"/>
<dbReference type="InterPro" id="IPR029052">
    <property type="entry name" value="Metallo-depent_PP-like"/>
</dbReference>
<keyword evidence="6" id="KW-1185">Reference proteome</keyword>
<evidence type="ECO:0000313" key="6">
    <source>
        <dbReference type="Proteomes" id="UP000308230"/>
    </source>
</evidence>
<dbReference type="PANTHER" id="PTHR11575:SF42">
    <property type="entry name" value="SULFUR OXIDATION PROTEIN SOXB"/>
    <property type="match status" value="1"/>
</dbReference>
<keyword evidence="2" id="KW-0378">Hydrolase</keyword>
<dbReference type="PRINTS" id="PR01607">
    <property type="entry name" value="APYRASEFAMLY"/>
</dbReference>
<comment type="similarity">
    <text evidence="2">Belongs to the 5'-nucleotidase family.</text>
</comment>
<dbReference type="OrthoDB" id="9801679at2"/>
<evidence type="ECO:0000256" key="1">
    <source>
        <dbReference type="ARBA" id="ARBA00022729"/>
    </source>
</evidence>
<dbReference type="PANTHER" id="PTHR11575">
    <property type="entry name" value="5'-NUCLEOTIDASE-RELATED"/>
    <property type="match status" value="1"/>
</dbReference>
<evidence type="ECO:0000259" key="3">
    <source>
        <dbReference type="Pfam" id="PF00149"/>
    </source>
</evidence>
<organism evidence="5 6">
    <name type="scientific">Exobacillus caeni</name>
    <dbReference type="NCBI Taxonomy" id="2574798"/>
    <lineage>
        <taxon>Bacteria</taxon>
        <taxon>Bacillati</taxon>
        <taxon>Bacillota</taxon>
        <taxon>Bacilli</taxon>
        <taxon>Bacillales</taxon>
        <taxon>Guptibacillaceae</taxon>
        <taxon>Exobacillus</taxon>
    </lineage>
</organism>
<reference evidence="5 6" key="1">
    <citation type="submission" date="2019-04" db="EMBL/GenBank/DDBJ databases">
        <title>Bacillus caeni sp. nov., a bacterium isolated from mangrove sediment.</title>
        <authorList>
            <person name="Huang H."/>
            <person name="Mo K."/>
            <person name="Hu Y."/>
        </authorList>
    </citation>
    <scope>NUCLEOTIDE SEQUENCE [LARGE SCALE GENOMIC DNA]</scope>
    <source>
        <strain evidence="5 6">HB172195</strain>
    </source>
</reference>
<dbReference type="EMBL" id="SWLG01000008">
    <property type="protein sequence ID" value="TLS36830.1"/>
    <property type="molecule type" value="Genomic_DNA"/>
</dbReference>
<keyword evidence="2" id="KW-0547">Nucleotide-binding</keyword>
<keyword evidence="1" id="KW-0732">Signal</keyword>
<dbReference type="Gene3D" id="3.90.780.10">
    <property type="entry name" value="5'-Nucleotidase, C-terminal domain"/>
    <property type="match status" value="1"/>
</dbReference>
<dbReference type="GO" id="GO:0000166">
    <property type="term" value="F:nucleotide binding"/>
    <property type="evidence" value="ECO:0007669"/>
    <property type="project" value="UniProtKB-KW"/>
</dbReference>
<dbReference type="RefSeq" id="WP_138127029.1">
    <property type="nucleotide sequence ID" value="NZ_SWLG01000008.1"/>
</dbReference>
<protein>
    <submittedName>
        <fullName evidence="5">Bifunctional metallophosphatase/5'-nucleotidase</fullName>
    </submittedName>
</protein>
<gene>
    <name evidence="5" type="ORF">FCL54_12800</name>
</gene>
<dbReference type="Gene3D" id="3.60.21.10">
    <property type="match status" value="1"/>
</dbReference>
<dbReference type="InterPro" id="IPR036907">
    <property type="entry name" value="5'-Nucleotdase_C_sf"/>
</dbReference>
<dbReference type="SUPFAM" id="SSF55816">
    <property type="entry name" value="5'-nucleotidase (syn. UDP-sugar hydrolase), C-terminal domain"/>
    <property type="match status" value="1"/>
</dbReference>
<dbReference type="InterPro" id="IPR006179">
    <property type="entry name" value="5_nucleotidase/apyrase"/>
</dbReference>
<dbReference type="Pfam" id="PF02872">
    <property type="entry name" value="5_nucleotid_C"/>
    <property type="match status" value="1"/>
</dbReference>
<dbReference type="GO" id="GO:0016787">
    <property type="term" value="F:hydrolase activity"/>
    <property type="evidence" value="ECO:0007669"/>
    <property type="project" value="UniProtKB-KW"/>
</dbReference>
<dbReference type="SUPFAM" id="SSF56300">
    <property type="entry name" value="Metallo-dependent phosphatases"/>
    <property type="match status" value="1"/>
</dbReference>
<feature type="domain" description="Calcineurin-like phosphoesterase" evidence="3">
    <location>
        <begin position="6"/>
        <end position="222"/>
    </location>
</feature>
<dbReference type="Proteomes" id="UP000308230">
    <property type="component" value="Unassembled WGS sequence"/>
</dbReference>
<dbReference type="InterPro" id="IPR004843">
    <property type="entry name" value="Calcineurin-like_PHP"/>
</dbReference>
<dbReference type="GO" id="GO:0030288">
    <property type="term" value="C:outer membrane-bounded periplasmic space"/>
    <property type="evidence" value="ECO:0007669"/>
    <property type="project" value="TreeGrafter"/>
</dbReference>
<accession>A0A5R9F2W4</accession>
<dbReference type="InterPro" id="IPR008334">
    <property type="entry name" value="5'-Nucleotdase_C"/>
</dbReference>
<name>A0A5R9F2W4_9BACL</name>
<comment type="caution">
    <text evidence="5">The sequence shown here is derived from an EMBL/GenBank/DDBJ whole genome shotgun (WGS) entry which is preliminary data.</text>
</comment>